<dbReference type="EMBL" id="CAMXCT010001518">
    <property type="protein sequence ID" value="CAI3990819.1"/>
    <property type="molecule type" value="Genomic_DNA"/>
</dbReference>
<feature type="region of interest" description="Disordered" evidence="1">
    <location>
        <begin position="389"/>
        <end position="415"/>
    </location>
</feature>
<feature type="compositionally biased region" description="Low complexity" evidence="1">
    <location>
        <begin position="394"/>
        <end position="414"/>
    </location>
</feature>
<reference evidence="3" key="2">
    <citation type="submission" date="2024-04" db="EMBL/GenBank/DDBJ databases">
        <authorList>
            <person name="Chen Y."/>
            <person name="Shah S."/>
            <person name="Dougan E. K."/>
            <person name="Thang M."/>
            <person name="Chan C."/>
        </authorList>
    </citation>
    <scope>NUCLEOTIDE SEQUENCE [LARGE SCALE GENOMIC DNA]</scope>
</reference>
<evidence type="ECO:0000313" key="4">
    <source>
        <dbReference type="Proteomes" id="UP001152797"/>
    </source>
</evidence>
<comment type="caution">
    <text evidence="2">The sequence shown here is derived from an EMBL/GenBank/DDBJ whole genome shotgun (WGS) entry which is preliminary data.</text>
</comment>
<evidence type="ECO:0000256" key="1">
    <source>
        <dbReference type="SAM" id="MobiDB-lite"/>
    </source>
</evidence>
<gene>
    <name evidence="2" type="ORF">C1SCF055_LOCUS17772</name>
</gene>
<evidence type="ECO:0000313" key="3">
    <source>
        <dbReference type="EMBL" id="CAL1144194.1"/>
    </source>
</evidence>
<evidence type="ECO:0000313" key="2">
    <source>
        <dbReference type="EMBL" id="CAI3990819.1"/>
    </source>
</evidence>
<dbReference type="AlphaFoldDB" id="A0A9P1CFQ7"/>
<proteinExistence type="predicted"/>
<dbReference type="EMBL" id="CAMXCT020001518">
    <property type="protein sequence ID" value="CAL1144194.1"/>
    <property type="molecule type" value="Genomic_DNA"/>
</dbReference>
<protein>
    <submittedName>
        <fullName evidence="2">Uncharacterized protein</fullName>
    </submittedName>
</protein>
<accession>A0A9P1CFQ7</accession>
<dbReference type="Proteomes" id="UP001152797">
    <property type="component" value="Unassembled WGS sequence"/>
</dbReference>
<dbReference type="EMBL" id="CAMXCT030001518">
    <property type="protein sequence ID" value="CAL4778131.1"/>
    <property type="molecule type" value="Genomic_DNA"/>
</dbReference>
<name>A0A9P1CFQ7_9DINO</name>
<reference evidence="2" key="1">
    <citation type="submission" date="2022-10" db="EMBL/GenBank/DDBJ databases">
        <authorList>
            <person name="Chen Y."/>
            <person name="Dougan E. K."/>
            <person name="Chan C."/>
            <person name="Rhodes N."/>
            <person name="Thang M."/>
        </authorList>
    </citation>
    <scope>NUCLEOTIDE SEQUENCE</scope>
</reference>
<sequence length="605" mass="66157">SCLPLSPSVSPHVSLCWMLASHGLRTGVPVLDGVSVFPRRACVGWCVHIPELLSRLVSQLVSHVSTHACLWRMRPPFRGDQDLFPGVPGSWLEPNSNGVDLSGTDRSVDVAFSFQPTVTESVHHAIFTRALLTNCEVTNIGLPWETGFYKEFFSDEPFPQSLVPAVQIDEFCNFGNQPEPQSVAEAVAGVASCSAKGSLDRDLCDLRSGQEFVKTAVLAGHPISRETKLPAALDVAVDFLNNNPMHVVARHRLSELEHWLERAKALVEDEATLHKSLDPALRGGIRCLGKHDQLPCGAREAPLSRSPTGDRDVAGTPAAALGALLDPRFREHRGKFGPALQALNEFLDWFRLHYDTDLHSDTYSMLQDTMLLLQSCQALIELARDDPNEAPVPATLAAGPARREAAAPSPDPRANQQLTAARDALPSFVQLKEFFFLQACEQDVAKAFLANGTDEENLGFNAWTSAVQEKCRVFNAIITSASSYDDLLRDAGNAATDASSKLCNTYPATDLLLQQLSKFCEKGGIFLLLQQLKAAGVADPGVVKLTESSAFVINLVRWLTPHFRANFLTQLMELMGKTAANENTSSMWVEQLPRFVAGSKPEEQR</sequence>
<organism evidence="2">
    <name type="scientific">Cladocopium goreaui</name>
    <dbReference type="NCBI Taxonomy" id="2562237"/>
    <lineage>
        <taxon>Eukaryota</taxon>
        <taxon>Sar</taxon>
        <taxon>Alveolata</taxon>
        <taxon>Dinophyceae</taxon>
        <taxon>Suessiales</taxon>
        <taxon>Symbiodiniaceae</taxon>
        <taxon>Cladocopium</taxon>
    </lineage>
</organism>
<feature type="non-terminal residue" evidence="2">
    <location>
        <position position="605"/>
    </location>
</feature>
<keyword evidence="4" id="KW-1185">Reference proteome</keyword>